<keyword evidence="4" id="KW-1185">Reference proteome</keyword>
<evidence type="ECO:0000256" key="1">
    <source>
        <dbReference type="SAM" id="Phobius"/>
    </source>
</evidence>
<feature type="transmembrane region" description="Helical" evidence="1">
    <location>
        <begin position="49"/>
        <end position="74"/>
    </location>
</feature>
<accession>A0ABT5WNE8</accession>
<keyword evidence="1" id="KW-1133">Transmembrane helix</keyword>
<name>A0ABT5WNE8_9SPHN</name>
<feature type="domain" description="DUF2062" evidence="2">
    <location>
        <begin position="27"/>
        <end position="174"/>
    </location>
</feature>
<proteinExistence type="predicted"/>
<dbReference type="PANTHER" id="PTHR40547:SF1">
    <property type="entry name" value="SLL0298 PROTEIN"/>
    <property type="match status" value="1"/>
</dbReference>
<evidence type="ECO:0000259" key="2">
    <source>
        <dbReference type="Pfam" id="PF09835"/>
    </source>
</evidence>
<dbReference type="PANTHER" id="PTHR40547">
    <property type="entry name" value="SLL0298 PROTEIN"/>
    <property type="match status" value="1"/>
</dbReference>
<dbReference type="RefSeq" id="WP_275227675.1">
    <property type="nucleotide sequence ID" value="NZ_JARESE010000019.1"/>
</dbReference>
<protein>
    <submittedName>
        <fullName evidence="3">DUF2062 domain-containing protein</fullName>
    </submittedName>
</protein>
<feature type="transmembrane region" description="Helical" evidence="1">
    <location>
        <begin position="142"/>
        <end position="166"/>
    </location>
</feature>
<dbReference type="InterPro" id="IPR018639">
    <property type="entry name" value="DUF2062"/>
</dbReference>
<evidence type="ECO:0000313" key="3">
    <source>
        <dbReference type="EMBL" id="MDE8651577.1"/>
    </source>
</evidence>
<evidence type="ECO:0000313" key="4">
    <source>
        <dbReference type="Proteomes" id="UP001216253"/>
    </source>
</evidence>
<dbReference type="Pfam" id="PF09835">
    <property type="entry name" value="DUF2062"/>
    <property type="match status" value="1"/>
</dbReference>
<comment type="caution">
    <text evidence="3">The sequence shown here is derived from an EMBL/GenBank/DDBJ whole genome shotgun (WGS) entry which is preliminary data.</text>
</comment>
<dbReference type="EMBL" id="JARESE010000019">
    <property type="protein sequence ID" value="MDE8651577.1"/>
    <property type="molecule type" value="Genomic_DNA"/>
</dbReference>
<reference evidence="3 4" key="1">
    <citation type="submission" date="2023-03" db="EMBL/GenBank/DDBJ databases">
        <title>NovoSphingobium album sp. nov. isolated from polycyclic aromatic hydrocarbons- and heavy-metal polluted soil.</title>
        <authorList>
            <person name="Liu Z."/>
            <person name="Wang K."/>
        </authorList>
    </citation>
    <scope>NUCLEOTIDE SEQUENCE [LARGE SCALE GENOMIC DNA]</scope>
    <source>
        <strain evidence="3 4">H3SJ31-1</strain>
    </source>
</reference>
<sequence>MSTMFARFSRWFHRQMPTHAQLEANRLTAPFTRRPELFRFTRRSVPRGVAVGLLVGIFALIPGVQIVGAALLCVPWRGNIPIAAAMTFLSNPATTPFILAAAIWVGNRLGFHADLSTFYALYESGAGPRAWGYWLLSDAAPALVIGLLVISTVAAAIGYVLALWFWRTWIGRKHRARLARSSRPPDFVP</sequence>
<keyword evidence="1" id="KW-0472">Membrane</keyword>
<dbReference type="Proteomes" id="UP001216253">
    <property type="component" value="Unassembled WGS sequence"/>
</dbReference>
<gene>
    <name evidence="3" type="ORF">PYV00_07570</name>
</gene>
<keyword evidence="1" id="KW-0812">Transmembrane</keyword>
<organism evidence="3 4">
    <name type="scientific">Novosphingobium album</name>
    <name type="common">ex Liu et al. 2023</name>
    <dbReference type="NCBI Taxonomy" id="3031130"/>
    <lineage>
        <taxon>Bacteria</taxon>
        <taxon>Pseudomonadati</taxon>
        <taxon>Pseudomonadota</taxon>
        <taxon>Alphaproteobacteria</taxon>
        <taxon>Sphingomonadales</taxon>
        <taxon>Sphingomonadaceae</taxon>
        <taxon>Novosphingobium</taxon>
    </lineage>
</organism>